<accession>A0A5S4F0X7</accession>
<dbReference type="Proteomes" id="UP000309128">
    <property type="component" value="Unassembled WGS sequence"/>
</dbReference>
<dbReference type="AlphaFoldDB" id="A0A5S4F0X7"/>
<evidence type="ECO:0000313" key="2">
    <source>
        <dbReference type="Proteomes" id="UP000309128"/>
    </source>
</evidence>
<proteinExistence type="predicted"/>
<name>A0A5S4F0X7_9ACTN</name>
<keyword evidence="1" id="KW-0238">DNA-binding</keyword>
<dbReference type="InterPro" id="IPR009351">
    <property type="entry name" value="AlkZ-like"/>
</dbReference>
<sequence length="339" mass="36499">MVRISARQRQARLATRHRLAVKAATPEEAAASVVALHGTDPATVFLSAGARLAAPGPGPVERALYADRTLVRMTGMRRTVFVVPAELVPVVHHSSMPAIALRERRSLLKVFGEGGWDEARLTDVQASVLRALAEAGEVTAAELGVLEPRLREQIKVNAGKRYEGMISVGSRLLGLMAMEGLLVRCGRASGTWISSIHRWGLAPEMPKLAAADAQVELVRRWLAAFGPGTEADLKWWTGWTLADVRRALAAVGAAEVELDEGVGHVLPGDLEEVPQPEPWAALLPALDPTPMGWQARDWYLPAAHRAELFDRSGNVGPTVRITAATAGGNPNLDYIEVVQ</sequence>
<dbReference type="EMBL" id="VCKY01000219">
    <property type="protein sequence ID" value="TMR09720.1"/>
    <property type="molecule type" value="Genomic_DNA"/>
</dbReference>
<dbReference type="RefSeq" id="WP_138672267.1">
    <property type="nucleotide sequence ID" value="NZ_VCKY01000219.1"/>
</dbReference>
<dbReference type="PANTHER" id="PTHR38479:SF2">
    <property type="entry name" value="WINGED HELIX DNA-BINDING DOMAIN-CONTAINING PROTEIN"/>
    <property type="match status" value="1"/>
</dbReference>
<comment type="caution">
    <text evidence="1">The sequence shown here is derived from an EMBL/GenBank/DDBJ whole genome shotgun (WGS) entry which is preliminary data.</text>
</comment>
<reference evidence="1 2" key="1">
    <citation type="submission" date="2019-05" db="EMBL/GenBank/DDBJ databases">
        <title>Draft genome sequence of Nonomuraea turkmeniaca DSM 43926.</title>
        <authorList>
            <person name="Saricaoglu S."/>
            <person name="Isik K."/>
        </authorList>
    </citation>
    <scope>NUCLEOTIDE SEQUENCE [LARGE SCALE GENOMIC DNA]</scope>
    <source>
        <strain evidence="1 2">DSM 43926</strain>
    </source>
</reference>
<organism evidence="1 2">
    <name type="scientific">Nonomuraea turkmeniaca</name>
    <dbReference type="NCBI Taxonomy" id="103838"/>
    <lineage>
        <taxon>Bacteria</taxon>
        <taxon>Bacillati</taxon>
        <taxon>Actinomycetota</taxon>
        <taxon>Actinomycetes</taxon>
        <taxon>Streptosporangiales</taxon>
        <taxon>Streptosporangiaceae</taxon>
        <taxon>Nonomuraea</taxon>
    </lineage>
</organism>
<keyword evidence="2" id="KW-1185">Reference proteome</keyword>
<dbReference type="OrthoDB" id="9148135at2"/>
<dbReference type="PANTHER" id="PTHR38479">
    <property type="entry name" value="LMO0824 PROTEIN"/>
    <property type="match status" value="1"/>
</dbReference>
<evidence type="ECO:0000313" key="1">
    <source>
        <dbReference type="EMBL" id="TMR09720.1"/>
    </source>
</evidence>
<protein>
    <submittedName>
        <fullName evidence="1">Winged helix DNA-binding domain-containing protein</fullName>
    </submittedName>
</protein>
<gene>
    <name evidence="1" type="ORF">ETD86_42345</name>
</gene>
<dbReference type="GO" id="GO:0003677">
    <property type="term" value="F:DNA binding"/>
    <property type="evidence" value="ECO:0007669"/>
    <property type="project" value="UniProtKB-KW"/>
</dbReference>
<dbReference type="Pfam" id="PF06224">
    <property type="entry name" value="AlkZ-like"/>
    <property type="match status" value="1"/>
</dbReference>